<dbReference type="Proteomes" id="UP000053317">
    <property type="component" value="Unassembled WGS sequence"/>
</dbReference>
<evidence type="ECO:0000313" key="2">
    <source>
        <dbReference type="EMBL" id="KKY29073.1"/>
    </source>
</evidence>
<organism evidence="2 3">
    <name type="scientific">Phaeomoniella chlamydospora</name>
    <name type="common">Phaeoacremonium chlamydosporum</name>
    <dbReference type="NCBI Taxonomy" id="158046"/>
    <lineage>
        <taxon>Eukaryota</taxon>
        <taxon>Fungi</taxon>
        <taxon>Dikarya</taxon>
        <taxon>Ascomycota</taxon>
        <taxon>Pezizomycotina</taxon>
        <taxon>Eurotiomycetes</taxon>
        <taxon>Chaetothyriomycetidae</taxon>
        <taxon>Phaeomoniellales</taxon>
        <taxon>Phaeomoniellaceae</taxon>
        <taxon>Phaeomoniella</taxon>
    </lineage>
</organism>
<reference evidence="2 3" key="2">
    <citation type="submission" date="2015-05" db="EMBL/GenBank/DDBJ databases">
        <authorList>
            <person name="Morales-Cruz A."/>
            <person name="Amrine K.C."/>
            <person name="Cantu D."/>
        </authorList>
    </citation>
    <scope>NUCLEOTIDE SEQUENCE [LARGE SCALE GENOMIC DNA]</scope>
    <source>
        <strain evidence="2">UCRPC4</strain>
    </source>
</reference>
<feature type="signal peptide" evidence="1">
    <location>
        <begin position="1"/>
        <end position="19"/>
    </location>
</feature>
<feature type="chain" id="PRO_5002544896" evidence="1">
    <location>
        <begin position="20"/>
        <end position="114"/>
    </location>
</feature>
<protein>
    <submittedName>
        <fullName evidence="2">Uncharacterized protein</fullName>
    </submittedName>
</protein>
<dbReference type="EMBL" id="LCWF01000006">
    <property type="protein sequence ID" value="KKY29073.1"/>
    <property type="molecule type" value="Genomic_DNA"/>
</dbReference>
<keyword evidence="3" id="KW-1185">Reference proteome</keyword>
<gene>
    <name evidence="2" type="ORF">UCRPC4_g00262</name>
</gene>
<evidence type="ECO:0000313" key="3">
    <source>
        <dbReference type="Proteomes" id="UP000053317"/>
    </source>
</evidence>
<name>A0A0G2H162_PHACM</name>
<sequence>MLPLTSILSTALLLTSATAFAVPAPPPPPPTNYNSSSPARPHTSIITKVNLTTIPIHMKGNYQRGVYDIGHGLHFTANRQTTVDFTTYATKLTTVTSTSTDAAVNTPMSPKANH</sequence>
<dbReference type="AlphaFoldDB" id="A0A0G2H162"/>
<proteinExistence type="predicted"/>
<accession>A0A0G2H162</accession>
<keyword evidence="1" id="KW-0732">Signal</keyword>
<comment type="caution">
    <text evidence="2">The sequence shown here is derived from an EMBL/GenBank/DDBJ whole genome shotgun (WGS) entry which is preliminary data.</text>
</comment>
<reference evidence="2 3" key="1">
    <citation type="submission" date="2015-05" db="EMBL/GenBank/DDBJ databases">
        <title>Distinctive expansion of gene families associated with plant cell wall degradation and secondary metabolism in the genomes of grapevine trunk pathogens.</title>
        <authorList>
            <person name="Lawrence D.P."/>
            <person name="Travadon R."/>
            <person name="Rolshausen P.E."/>
            <person name="Baumgartner K."/>
        </authorList>
    </citation>
    <scope>NUCLEOTIDE SEQUENCE [LARGE SCALE GENOMIC DNA]</scope>
    <source>
        <strain evidence="2">UCRPC4</strain>
    </source>
</reference>
<evidence type="ECO:0000256" key="1">
    <source>
        <dbReference type="SAM" id="SignalP"/>
    </source>
</evidence>